<dbReference type="RefSeq" id="WP_344637282.1">
    <property type="nucleotide sequence ID" value="NZ_BAAATR010000013.1"/>
</dbReference>
<dbReference type="InterPro" id="IPR027417">
    <property type="entry name" value="P-loop_NTPase"/>
</dbReference>
<reference evidence="1 2" key="1">
    <citation type="journal article" date="2019" name="Int. J. Syst. Evol. Microbiol.">
        <title>The Global Catalogue of Microorganisms (GCM) 10K type strain sequencing project: providing services to taxonomists for standard genome sequencing and annotation.</title>
        <authorList>
            <consortium name="The Broad Institute Genomics Platform"/>
            <consortium name="The Broad Institute Genome Sequencing Center for Infectious Disease"/>
            <person name="Wu L."/>
            <person name="Ma J."/>
        </authorList>
    </citation>
    <scope>NUCLEOTIDE SEQUENCE [LARGE SCALE GENOMIC DNA]</scope>
    <source>
        <strain evidence="1 2">JCM 7356</strain>
    </source>
</reference>
<proteinExistence type="predicted"/>
<gene>
    <name evidence="1" type="ORF">GCM10010430_34490</name>
</gene>
<dbReference type="EMBL" id="BAAATR010000013">
    <property type="protein sequence ID" value="GAA2248980.1"/>
    <property type="molecule type" value="Genomic_DNA"/>
</dbReference>
<dbReference type="InterPro" id="IPR011047">
    <property type="entry name" value="Quinoprotein_ADH-like_sf"/>
</dbReference>
<comment type="caution">
    <text evidence="1">The sequence shown here is derived from an EMBL/GenBank/DDBJ whole genome shotgun (WGS) entry which is preliminary data.</text>
</comment>
<dbReference type="SUPFAM" id="SSF52540">
    <property type="entry name" value="P-loop containing nucleoside triphosphate hydrolases"/>
    <property type="match status" value="1"/>
</dbReference>
<organism evidence="1 2">
    <name type="scientific">Kitasatospora cystarginea</name>
    <dbReference type="NCBI Taxonomy" id="58350"/>
    <lineage>
        <taxon>Bacteria</taxon>
        <taxon>Bacillati</taxon>
        <taxon>Actinomycetota</taxon>
        <taxon>Actinomycetes</taxon>
        <taxon>Kitasatosporales</taxon>
        <taxon>Streptomycetaceae</taxon>
        <taxon>Kitasatospora</taxon>
    </lineage>
</organism>
<dbReference type="Gene3D" id="2.130.10.10">
    <property type="entry name" value="YVTN repeat-like/Quinoprotein amine dehydrogenase"/>
    <property type="match status" value="1"/>
</dbReference>
<dbReference type="SUPFAM" id="SSF50998">
    <property type="entry name" value="Quinoprotein alcohol dehydrogenase-like"/>
    <property type="match status" value="1"/>
</dbReference>
<evidence type="ECO:0000313" key="1">
    <source>
        <dbReference type="EMBL" id="GAA2248980.1"/>
    </source>
</evidence>
<evidence type="ECO:0000313" key="2">
    <source>
        <dbReference type="Proteomes" id="UP001500305"/>
    </source>
</evidence>
<accession>A0ABN3E6Q1</accession>
<name>A0ABN3E6Q1_9ACTN</name>
<protein>
    <submittedName>
        <fullName evidence="1">Uncharacterized protein</fullName>
    </submittedName>
</protein>
<dbReference type="InterPro" id="IPR015943">
    <property type="entry name" value="WD40/YVTN_repeat-like_dom_sf"/>
</dbReference>
<keyword evidence="2" id="KW-1185">Reference proteome</keyword>
<dbReference type="Proteomes" id="UP001500305">
    <property type="component" value="Unassembled WGS sequence"/>
</dbReference>
<sequence length="940" mass="99730">MNGNNWTSERLNQDLQFKVVSEAPRYAATTEKPVEHFTVVRADGEVTGYLWTCDTDGAAGFQRRLLGDHRNSAIFWYGKLLDAKARGISPSQAVQELFAEPGNSLSGRITPESKAVSSLAEVRKLAAEDWVPPAEPVKPPRWRPDPRLGSEQAVLARDAGGWLYKIDEGHDPAGRVSPHAVEGAWQVDSEGVLLRFWHNPVYGSAPETAAPSGEAGAVPPLQAGRRPAGRALLDWLEDPRAPRFCRIAGSSGSGRTHLLTWLTDACPPDNPRTGRRVHVALSAAGLTVRSATWLLADRLNVAARTPADLMAALQDGIPRVLVVTDLDRAGSDLLPDMPERIATELLTPLLQVPWLRLLVESASGTPAATALTAAAPNGAVLDLDDPRWTDRNRFTAWCAEATGAPVAADQVYPSPGLAHLAARTPAEAAIDPSASPADRASALSAAWWTALPDELRPAIRTLAAAGQPMTGEQWAALAGAGGPDIVRRAAGHLPPPTDGQAWRLQPEELTALVVASPPLVVDHTALVREIAAGVPRTGDGRPDLGNTDPQRLGLLLRHAVRSGIADQLLSDPEFLIHADPAAVTAAFEHTEPGYEPVPVTEEEMAANLDAGLIGPGYTEPAQLPQSAFARAWHLAGPVCAASGPADRAGALHAWLTGREQEAADRCAAVSGQRWRAVWSYWQRREQTVRWMTPGHGPCTGSVMVVVDGFLRFIDPQTGNDTEKHDPCRIPPYDSVAVACAQDGSLLLLKPEGVIATLPLSNARDHELDSAVDWAPRAFANGLTAMATLSDDDGPVLALGDSVGYLAWFRTHAGRSVVLSDRPVHRGPVTAVAAARADGDVLMVTGGQDGKVYSWMHGRGPAAEQIDDRSCAVTAVAVAHTPRGLVITAAWADGLVRLRRLGSAATVVDLRLGLAAHSLAIDPSGVVCLALPEAVLGLTLD</sequence>